<sequence>MSSLSSPVIMLLLKL</sequence>
<organism evidence="1 2">
    <name type="scientific">Rotaria sordida</name>
    <dbReference type="NCBI Taxonomy" id="392033"/>
    <lineage>
        <taxon>Eukaryota</taxon>
        <taxon>Metazoa</taxon>
        <taxon>Spiralia</taxon>
        <taxon>Gnathifera</taxon>
        <taxon>Rotifera</taxon>
        <taxon>Eurotatoria</taxon>
        <taxon>Bdelloidea</taxon>
        <taxon>Philodinida</taxon>
        <taxon>Philodinidae</taxon>
        <taxon>Rotaria</taxon>
    </lineage>
</organism>
<comment type="caution">
    <text evidence="1">The sequence shown here is derived from an EMBL/GenBank/DDBJ whole genome shotgun (WGS) entry which is preliminary data.</text>
</comment>
<evidence type="ECO:0000313" key="1">
    <source>
        <dbReference type="EMBL" id="CAF4200008.1"/>
    </source>
</evidence>
<feature type="non-terminal residue" evidence="1">
    <location>
        <position position="1"/>
    </location>
</feature>
<dbReference type="EMBL" id="CAJOAX010021225">
    <property type="protein sequence ID" value="CAF4200008.1"/>
    <property type="molecule type" value="Genomic_DNA"/>
</dbReference>
<proteinExistence type="predicted"/>
<evidence type="ECO:0000313" key="2">
    <source>
        <dbReference type="Proteomes" id="UP000663823"/>
    </source>
</evidence>
<reference evidence="1" key="1">
    <citation type="submission" date="2021-02" db="EMBL/GenBank/DDBJ databases">
        <authorList>
            <person name="Nowell W R."/>
        </authorList>
    </citation>
    <scope>NUCLEOTIDE SEQUENCE</scope>
</reference>
<gene>
    <name evidence="1" type="ORF">OTI717_LOCUS38531</name>
</gene>
<protein>
    <submittedName>
        <fullName evidence="1">Uncharacterized protein</fullName>
    </submittedName>
</protein>
<accession>A0A820B3B5</accession>
<name>A0A820B3B5_9BILA</name>
<dbReference type="Proteomes" id="UP000663823">
    <property type="component" value="Unassembled WGS sequence"/>
</dbReference>
<feature type="non-terminal residue" evidence="1">
    <location>
        <position position="15"/>
    </location>
</feature>